<evidence type="ECO:0000256" key="1">
    <source>
        <dbReference type="SAM" id="MobiDB-lite"/>
    </source>
</evidence>
<accession>A0A9P5N7M3</accession>
<dbReference type="Proteomes" id="UP000724874">
    <property type="component" value="Unassembled WGS sequence"/>
</dbReference>
<feature type="compositionally biased region" description="Pro residues" evidence="1">
    <location>
        <begin position="173"/>
        <end position="193"/>
    </location>
</feature>
<dbReference type="EMBL" id="JADNYJ010000663">
    <property type="protein sequence ID" value="KAF8868401.1"/>
    <property type="molecule type" value="Genomic_DNA"/>
</dbReference>
<evidence type="ECO:0000313" key="2">
    <source>
        <dbReference type="EMBL" id="KAF8868401.1"/>
    </source>
</evidence>
<evidence type="ECO:0000313" key="3">
    <source>
        <dbReference type="Proteomes" id="UP000724874"/>
    </source>
</evidence>
<dbReference type="AlphaFoldDB" id="A0A9P5N7M3"/>
<keyword evidence="3" id="KW-1185">Reference proteome</keyword>
<organism evidence="2 3">
    <name type="scientific">Gymnopilus junonius</name>
    <name type="common">Spectacular rustgill mushroom</name>
    <name type="synonym">Gymnopilus spectabilis subsp. junonius</name>
    <dbReference type="NCBI Taxonomy" id="109634"/>
    <lineage>
        <taxon>Eukaryota</taxon>
        <taxon>Fungi</taxon>
        <taxon>Dikarya</taxon>
        <taxon>Basidiomycota</taxon>
        <taxon>Agaricomycotina</taxon>
        <taxon>Agaricomycetes</taxon>
        <taxon>Agaricomycetidae</taxon>
        <taxon>Agaricales</taxon>
        <taxon>Agaricineae</taxon>
        <taxon>Hymenogastraceae</taxon>
        <taxon>Gymnopilus</taxon>
    </lineage>
</organism>
<feature type="region of interest" description="Disordered" evidence="1">
    <location>
        <begin position="132"/>
        <end position="193"/>
    </location>
</feature>
<protein>
    <submittedName>
        <fullName evidence="2">Uncharacterized protein</fullName>
    </submittedName>
</protein>
<proteinExistence type="predicted"/>
<reference evidence="2" key="1">
    <citation type="submission" date="2020-11" db="EMBL/GenBank/DDBJ databases">
        <authorList>
            <consortium name="DOE Joint Genome Institute"/>
            <person name="Ahrendt S."/>
            <person name="Riley R."/>
            <person name="Andreopoulos W."/>
            <person name="LaButti K."/>
            <person name="Pangilinan J."/>
            <person name="Ruiz-duenas F.J."/>
            <person name="Barrasa J.M."/>
            <person name="Sanchez-Garcia M."/>
            <person name="Camarero S."/>
            <person name="Miyauchi S."/>
            <person name="Serrano A."/>
            <person name="Linde D."/>
            <person name="Babiker R."/>
            <person name="Drula E."/>
            <person name="Ayuso-Fernandez I."/>
            <person name="Pacheco R."/>
            <person name="Padilla G."/>
            <person name="Ferreira P."/>
            <person name="Barriuso J."/>
            <person name="Kellner H."/>
            <person name="Castanera R."/>
            <person name="Alfaro M."/>
            <person name="Ramirez L."/>
            <person name="Pisabarro A.G."/>
            <person name="Kuo A."/>
            <person name="Tritt A."/>
            <person name="Lipzen A."/>
            <person name="He G."/>
            <person name="Yan M."/>
            <person name="Ng V."/>
            <person name="Cullen D."/>
            <person name="Martin F."/>
            <person name="Rosso M.-N."/>
            <person name="Henrissat B."/>
            <person name="Hibbett D."/>
            <person name="Martinez A.T."/>
            <person name="Grigoriev I.V."/>
        </authorList>
    </citation>
    <scope>NUCLEOTIDE SEQUENCE</scope>
    <source>
        <strain evidence="2">AH 44721</strain>
    </source>
</reference>
<name>A0A9P5N7M3_GYMJU</name>
<comment type="caution">
    <text evidence="2">The sequence shown here is derived from an EMBL/GenBank/DDBJ whole genome shotgun (WGS) entry which is preliminary data.</text>
</comment>
<dbReference type="OrthoDB" id="3028573at2759"/>
<gene>
    <name evidence="2" type="ORF">CPB84DRAFT_1857841</name>
</gene>
<sequence>MPRPLPLFPLHLPTLMDTVTSDFLALSSTSPFVSSPLDDPSVSVSVSVSASVFPSGSVSSSDTAKPIPLPLQDIKTWPTLNLMHLTHLPAQLGVLSFDELDLYVCSSHGNFWIPTGVQTGPHPSALISHSEPLDATSGSFRTPTCKRPRELTPPSMRPSKIPHIDLTLDEPQVSPPSSPFQPLSPSPPTPAAS</sequence>